<dbReference type="Pfam" id="PF04043">
    <property type="entry name" value="PMEI"/>
    <property type="match status" value="1"/>
</dbReference>
<comment type="catalytic activity">
    <reaction evidence="9">
        <text>[(1-&gt;4)-alpha-D-galacturonosyl methyl ester](n) + n H2O = [(1-&gt;4)-alpha-D-galacturonosyl](n) + n methanol + n H(+)</text>
        <dbReference type="Rhea" id="RHEA:22380"/>
        <dbReference type="Rhea" id="RHEA-COMP:14570"/>
        <dbReference type="Rhea" id="RHEA-COMP:14573"/>
        <dbReference type="ChEBI" id="CHEBI:15377"/>
        <dbReference type="ChEBI" id="CHEBI:15378"/>
        <dbReference type="ChEBI" id="CHEBI:17790"/>
        <dbReference type="ChEBI" id="CHEBI:140522"/>
        <dbReference type="ChEBI" id="CHEBI:140523"/>
        <dbReference type="EC" id="3.1.1.11"/>
    </reaction>
</comment>
<evidence type="ECO:0000313" key="12">
    <source>
        <dbReference type="EMBL" id="EXC16667.1"/>
    </source>
</evidence>
<reference evidence="13" key="1">
    <citation type="submission" date="2013-01" db="EMBL/GenBank/DDBJ databases">
        <title>Draft Genome Sequence of a Mulberry Tree, Morus notabilis C.K. Schneid.</title>
        <authorList>
            <person name="He N."/>
            <person name="Zhao S."/>
        </authorList>
    </citation>
    <scope>NUCLEOTIDE SEQUENCE</scope>
</reference>
<feature type="chain" id="PRO_5005151965" description="Pectinesterase" evidence="9">
    <location>
        <begin position="30"/>
        <end position="558"/>
    </location>
</feature>
<dbReference type="CDD" id="cd15798">
    <property type="entry name" value="PMEI-like_3"/>
    <property type="match status" value="1"/>
</dbReference>
<keyword evidence="5" id="KW-0134">Cell wall</keyword>
<feature type="signal peptide" evidence="9">
    <location>
        <begin position="1"/>
        <end position="29"/>
    </location>
</feature>
<evidence type="ECO:0000256" key="3">
    <source>
        <dbReference type="ARBA" id="ARBA00006027"/>
    </source>
</evidence>
<evidence type="ECO:0000256" key="8">
    <source>
        <dbReference type="PROSITE-ProRule" id="PRU10040"/>
    </source>
</evidence>
<evidence type="ECO:0000259" key="11">
    <source>
        <dbReference type="SMART" id="SM00856"/>
    </source>
</evidence>
<keyword evidence="5" id="KW-0964">Secreted</keyword>
<dbReference type="eggNOG" id="ENOG502QUB9">
    <property type="taxonomic scope" value="Eukaryota"/>
</dbReference>
<dbReference type="GO" id="GO:0030599">
    <property type="term" value="F:pectinesterase activity"/>
    <property type="evidence" value="ECO:0007669"/>
    <property type="project" value="UniProtKB-UniRule"/>
</dbReference>
<keyword evidence="13" id="KW-1185">Reference proteome</keyword>
<gene>
    <name evidence="12" type="ORF">L484_007713</name>
</gene>
<protein>
    <recommendedName>
        <fullName evidence="9">Pectinesterase</fullName>
        <ecNumber evidence="9">3.1.1.11</ecNumber>
    </recommendedName>
</protein>
<feature type="active site" evidence="8">
    <location>
        <position position="396"/>
    </location>
</feature>
<dbReference type="FunFam" id="2.160.20.10:FF:000001">
    <property type="entry name" value="Pectinesterase"/>
    <property type="match status" value="1"/>
</dbReference>
<dbReference type="Proteomes" id="UP000030645">
    <property type="component" value="Unassembled WGS sequence"/>
</dbReference>
<dbReference type="STRING" id="981085.W9RXG4"/>
<dbReference type="InterPro" id="IPR035513">
    <property type="entry name" value="Invertase/methylesterase_inhib"/>
</dbReference>
<dbReference type="UniPathway" id="UPA00545">
    <property type="reaction ID" value="UER00823"/>
</dbReference>
<dbReference type="KEGG" id="mnt:21391106"/>
<comment type="similarity">
    <text evidence="4">In the C-terminal section; belongs to the pectinesterase family.</text>
</comment>
<accession>W9RXG4</accession>
<dbReference type="SUPFAM" id="SSF101148">
    <property type="entry name" value="Plant invertase/pectin methylesterase inhibitor"/>
    <property type="match status" value="1"/>
</dbReference>
<evidence type="ECO:0000256" key="4">
    <source>
        <dbReference type="ARBA" id="ARBA00007786"/>
    </source>
</evidence>
<dbReference type="Pfam" id="PF01095">
    <property type="entry name" value="Pectinesterase"/>
    <property type="match status" value="1"/>
</dbReference>
<evidence type="ECO:0000256" key="7">
    <source>
        <dbReference type="ARBA" id="ARBA00023085"/>
    </source>
</evidence>
<dbReference type="InterPro" id="IPR006501">
    <property type="entry name" value="Pectinesterase_inhib_dom"/>
</dbReference>
<dbReference type="SUPFAM" id="SSF51126">
    <property type="entry name" value="Pectin lyase-like"/>
    <property type="match status" value="1"/>
</dbReference>
<dbReference type="AlphaFoldDB" id="W9RXG4"/>
<dbReference type="Gene3D" id="2.160.20.10">
    <property type="entry name" value="Single-stranded right-handed beta-helix, Pectin lyase-like"/>
    <property type="match status" value="1"/>
</dbReference>
<feature type="region of interest" description="Disordered" evidence="10">
    <location>
        <begin position="187"/>
        <end position="206"/>
    </location>
</feature>
<organism evidence="12 13">
    <name type="scientific">Morus notabilis</name>
    <dbReference type="NCBI Taxonomy" id="981085"/>
    <lineage>
        <taxon>Eukaryota</taxon>
        <taxon>Viridiplantae</taxon>
        <taxon>Streptophyta</taxon>
        <taxon>Embryophyta</taxon>
        <taxon>Tracheophyta</taxon>
        <taxon>Spermatophyta</taxon>
        <taxon>Magnoliopsida</taxon>
        <taxon>eudicotyledons</taxon>
        <taxon>Gunneridae</taxon>
        <taxon>Pentapetalae</taxon>
        <taxon>rosids</taxon>
        <taxon>fabids</taxon>
        <taxon>Rosales</taxon>
        <taxon>Moraceae</taxon>
        <taxon>Moreae</taxon>
        <taxon>Morus</taxon>
    </lineage>
</organism>
<evidence type="ECO:0000256" key="10">
    <source>
        <dbReference type="SAM" id="MobiDB-lite"/>
    </source>
</evidence>
<evidence type="ECO:0000256" key="1">
    <source>
        <dbReference type="ARBA" id="ARBA00004191"/>
    </source>
</evidence>
<dbReference type="EC" id="3.1.1.11" evidence="9"/>
<dbReference type="EMBL" id="KE345799">
    <property type="protein sequence ID" value="EXC16667.1"/>
    <property type="molecule type" value="Genomic_DNA"/>
</dbReference>
<dbReference type="Gene3D" id="1.20.140.40">
    <property type="entry name" value="Invertase/pectin methylesterase inhibitor family protein"/>
    <property type="match status" value="1"/>
</dbReference>
<evidence type="ECO:0000256" key="9">
    <source>
        <dbReference type="RuleBase" id="RU000589"/>
    </source>
</evidence>
<evidence type="ECO:0000313" key="13">
    <source>
        <dbReference type="Proteomes" id="UP000030645"/>
    </source>
</evidence>
<comment type="similarity">
    <text evidence="3">In the N-terminal section; belongs to the PMEI family.</text>
</comment>
<dbReference type="PANTHER" id="PTHR31707">
    <property type="entry name" value="PECTINESTERASE"/>
    <property type="match status" value="1"/>
</dbReference>
<keyword evidence="6 9" id="KW-0378">Hydrolase</keyword>
<dbReference type="GO" id="GO:0045490">
    <property type="term" value="P:pectin catabolic process"/>
    <property type="evidence" value="ECO:0007669"/>
    <property type="project" value="UniProtKB-UniRule"/>
</dbReference>
<dbReference type="InterPro" id="IPR033131">
    <property type="entry name" value="Pectinesterase_Asp_AS"/>
</dbReference>
<dbReference type="OrthoDB" id="2019149at2759"/>
<dbReference type="InterPro" id="IPR000070">
    <property type="entry name" value="Pectinesterase_cat"/>
</dbReference>
<name>W9RXG4_9ROSA</name>
<dbReference type="NCBIfam" id="TIGR01614">
    <property type="entry name" value="PME_inhib"/>
    <property type="match status" value="1"/>
</dbReference>
<sequence length="558" mass="61435">MAKQSNPFMFYFLNITFLILLTSPPHAQAISRNNVCKSTRFPSYCSSVLPNNDAGIHDYGRLSLRKSLSQSQKFLNFINSYLQRNSVSLSQPTIRALHDCRELLSGNIDLLGNSVGPLNNTSKLLPSLEADDLQTHLSTVMTNLQTCSDGLEASPSVKNDVSQTLSDDSKLHSITLALCTEGWVPKQRDGESRRSRSHRVSSKGRLPMKMSDRARAVYDRARSHHPRGRKLLQVGDEEVVIKDIVIVSKDGLWNYTSINDAIAAAPNNSASSGGYFLIYVTAGVYEEYVNIASNKKYLFLLGDGINQTIITGSHSVGDGWTTFNSATLIVTGPGFLAVDITVRNTAGPSKSQAVALRSGADLSTFYRCSFEAYQDTLYTHSQRQFYRECDVYGTVDFIFGNAAVVLQNCNLYPRLPNKGQFNAITAQGRIDPSQNTGTSIQNCTVRPAGDLAASNGTTKTYLGRPWKEYSRTVYMQSFLDGFIDPAGWHEWSGDFALNTSYYAEYANWGPGSNTTNRVKWSGYHVIGATEAANFTVSTFLSGDNWLPRTGVPYAGGLM</sequence>
<dbReference type="InterPro" id="IPR011050">
    <property type="entry name" value="Pectin_lyase_fold/virulence"/>
</dbReference>
<proteinExistence type="inferred from homology"/>
<dbReference type="InterPro" id="IPR012334">
    <property type="entry name" value="Pectin_lyas_fold"/>
</dbReference>
<comment type="pathway">
    <text evidence="2 9">Glycan metabolism; pectin degradation; 2-dehydro-3-deoxy-D-gluconate from pectin: step 1/5.</text>
</comment>
<keyword evidence="7 9" id="KW-0063">Aspartyl esterase</keyword>
<dbReference type="GO" id="GO:0004857">
    <property type="term" value="F:enzyme inhibitor activity"/>
    <property type="evidence" value="ECO:0007669"/>
    <property type="project" value="InterPro"/>
</dbReference>
<feature type="domain" description="Pectinesterase inhibitor" evidence="11">
    <location>
        <begin position="25"/>
        <end position="178"/>
    </location>
</feature>
<keyword evidence="9" id="KW-0732">Signal</keyword>
<dbReference type="SMART" id="SM00856">
    <property type="entry name" value="PMEI"/>
    <property type="match status" value="1"/>
</dbReference>
<evidence type="ECO:0000256" key="2">
    <source>
        <dbReference type="ARBA" id="ARBA00005184"/>
    </source>
</evidence>
<dbReference type="PROSITE" id="PS00503">
    <property type="entry name" value="PECTINESTERASE_2"/>
    <property type="match status" value="1"/>
</dbReference>
<evidence type="ECO:0000256" key="5">
    <source>
        <dbReference type="ARBA" id="ARBA00022512"/>
    </source>
</evidence>
<comment type="subcellular location">
    <subcellularLocation>
        <location evidence="1">Secreted</location>
        <location evidence="1">Cell wall</location>
    </subcellularLocation>
</comment>
<evidence type="ECO:0000256" key="6">
    <source>
        <dbReference type="ARBA" id="ARBA00022801"/>
    </source>
</evidence>
<dbReference type="GO" id="GO:0042545">
    <property type="term" value="P:cell wall modification"/>
    <property type="evidence" value="ECO:0007669"/>
    <property type="project" value="UniProtKB-UniRule"/>
</dbReference>